<keyword evidence="3" id="KW-1185">Reference proteome</keyword>
<dbReference type="EMBL" id="CP034998">
    <property type="protein sequence ID" value="QAS78581.1"/>
    <property type="molecule type" value="Genomic_DNA"/>
</dbReference>
<keyword evidence="1" id="KW-1133">Transmembrane helix</keyword>
<reference evidence="2 3" key="1">
    <citation type="submission" date="2019-01" db="EMBL/GenBank/DDBJ databases">
        <title>Genomic insights into the origins and evolution of symbiotic genes in the Phaseolus vulgaris microsymbionts.</title>
        <authorList>
            <person name="Tong W."/>
        </authorList>
    </citation>
    <scope>NUCLEOTIDE SEQUENCE [LARGE SCALE GENOMIC DNA]</scope>
    <source>
        <strain evidence="2 3">FH23</strain>
    </source>
</reference>
<name>A0AAE5TXX6_9HYPH</name>
<sequence length="393" mass="43259">MDEADIKKIENLILRIVPQPDYRKAIRYIARKIIQGIGLLALVTAIVSFVLNGTELFTKTIPRMSAFVAKRVLLAKTFRPFLIRQIVEEELAYADFCILSKDVADLDEDGEETDLLVKIAPVSEKDCTDTDPLNSVDLILKETGWTNIWPSYALLQTIAREGIGTWPIGTDYPVTLSVEGPFLIGSIYGTDFPGYAIYGYSSGVLHYFGRFSPLGAKVENPQAEPSQIGNRLFLLSEQGMQSFEVTANGDFLQKRLTAREILERNNTALVIEDDNALPADAVTAASSSTGGSDPAAYKVANQSASGCDYIVYANGEGLPFTDKKDEVCEATVAITKTTSIISNVACVFSGFRKSSQFPWGWVYDDTITEHSFKCPDDGNEGSKFRYEITAELQ</sequence>
<dbReference type="RefSeq" id="WP_054185677.1">
    <property type="nucleotide sequence ID" value="NZ_CP034998.1"/>
</dbReference>
<dbReference type="KEGG" id="rad:CO657_11095"/>
<evidence type="ECO:0000313" key="2">
    <source>
        <dbReference type="EMBL" id="QAS78581.1"/>
    </source>
</evidence>
<protein>
    <submittedName>
        <fullName evidence="2">Uncharacterized protein</fullName>
    </submittedName>
</protein>
<organism evidence="2 3">
    <name type="scientific">Rhizobium acidisoli</name>
    <dbReference type="NCBI Taxonomy" id="1538158"/>
    <lineage>
        <taxon>Bacteria</taxon>
        <taxon>Pseudomonadati</taxon>
        <taxon>Pseudomonadota</taxon>
        <taxon>Alphaproteobacteria</taxon>
        <taxon>Hyphomicrobiales</taxon>
        <taxon>Rhizobiaceae</taxon>
        <taxon>Rhizobium/Agrobacterium group</taxon>
        <taxon>Rhizobium</taxon>
    </lineage>
</organism>
<keyword evidence="1" id="KW-0812">Transmembrane</keyword>
<proteinExistence type="predicted"/>
<dbReference type="AlphaFoldDB" id="A0AAE5TXX6"/>
<keyword evidence="1" id="KW-0472">Membrane</keyword>
<accession>A0AAE5TXX6</accession>
<evidence type="ECO:0000256" key="1">
    <source>
        <dbReference type="SAM" id="Phobius"/>
    </source>
</evidence>
<evidence type="ECO:0000313" key="3">
    <source>
        <dbReference type="Proteomes" id="UP000220927"/>
    </source>
</evidence>
<gene>
    <name evidence="2" type="ORF">CO657_11095</name>
</gene>
<feature type="transmembrane region" description="Helical" evidence="1">
    <location>
        <begin position="33"/>
        <end position="51"/>
    </location>
</feature>
<dbReference type="Proteomes" id="UP000220927">
    <property type="component" value="Chromosome"/>
</dbReference>